<evidence type="ECO:0000313" key="4">
    <source>
        <dbReference type="Proteomes" id="UP000282322"/>
    </source>
</evidence>
<dbReference type="Proteomes" id="UP000282322">
    <property type="component" value="Unassembled WGS sequence"/>
</dbReference>
<proteinExistence type="predicted"/>
<keyword evidence="4" id="KW-1185">Reference proteome</keyword>
<dbReference type="Gene3D" id="3.40.1350.10">
    <property type="match status" value="1"/>
</dbReference>
<dbReference type="AlphaFoldDB" id="A0A3P3R700"/>
<organism evidence="3 4">
    <name type="scientific">Halocatena pleomorpha</name>
    <dbReference type="NCBI Taxonomy" id="1785090"/>
    <lineage>
        <taxon>Archaea</taxon>
        <taxon>Methanobacteriati</taxon>
        <taxon>Methanobacteriota</taxon>
        <taxon>Stenosarchaea group</taxon>
        <taxon>Halobacteria</taxon>
        <taxon>Halobacteriales</taxon>
        <taxon>Natronomonadaceae</taxon>
        <taxon>Halocatena</taxon>
    </lineage>
</organism>
<keyword evidence="1" id="KW-0812">Transmembrane</keyword>
<feature type="transmembrane region" description="Helical" evidence="1">
    <location>
        <begin position="168"/>
        <end position="193"/>
    </location>
</feature>
<evidence type="ECO:0000259" key="2">
    <source>
        <dbReference type="Pfam" id="PF04471"/>
    </source>
</evidence>
<dbReference type="GO" id="GO:0003677">
    <property type="term" value="F:DNA binding"/>
    <property type="evidence" value="ECO:0007669"/>
    <property type="project" value="InterPro"/>
</dbReference>
<feature type="transmembrane region" description="Helical" evidence="1">
    <location>
        <begin position="205"/>
        <end position="227"/>
    </location>
</feature>
<feature type="domain" description="Restriction endonuclease type IV Mrr" evidence="2">
    <location>
        <begin position="33"/>
        <end position="86"/>
    </location>
</feature>
<feature type="transmembrane region" description="Helical" evidence="1">
    <location>
        <begin position="141"/>
        <end position="162"/>
    </location>
</feature>
<dbReference type="EMBL" id="RRCH01000033">
    <property type="protein sequence ID" value="RRJ28699.1"/>
    <property type="molecule type" value="Genomic_DNA"/>
</dbReference>
<keyword evidence="1" id="KW-1133">Transmembrane helix</keyword>
<dbReference type="GO" id="GO:0004519">
    <property type="term" value="F:endonuclease activity"/>
    <property type="evidence" value="ECO:0007669"/>
    <property type="project" value="InterPro"/>
</dbReference>
<comment type="caution">
    <text evidence="3">The sequence shown here is derived from an EMBL/GenBank/DDBJ whole genome shotgun (WGS) entry which is preliminary data.</text>
</comment>
<reference evidence="3 4" key="1">
    <citation type="submission" date="2018-11" db="EMBL/GenBank/DDBJ databases">
        <title>Taxonoimc description of Halomarina strain SPP-AMP-1.</title>
        <authorList>
            <person name="Pal Y."/>
            <person name="Srinivasana K."/>
            <person name="Verma A."/>
            <person name="Kumar P."/>
        </authorList>
    </citation>
    <scope>NUCLEOTIDE SEQUENCE [LARGE SCALE GENOMIC DNA]</scope>
    <source>
        <strain evidence="3 4">SPP-AMP-1</strain>
    </source>
</reference>
<protein>
    <recommendedName>
        <fullName evidence="2">Restriction endonuclease type IV Mrr domain-containing protein</fullName>
    </recommendedName>
</protein>
<dbReference type="InterPro" id="IPR011856">
    <property type="entry name" value="tRNA_endonuc-like_dom_sf"/>
</dbReference>
<accession>A0A3P3R700</accession>
<sequence>MMLALMSLQRKTIRSIKSTSFRQNGMDRRQPSGGPDIQQYASLKQQVPDADAVVIVTTNRFTTHARDRATELNVKLVDGNELIALIDETDAYDLLETYLSTTETAASPSQIPSPDQQERSTYERVLETARGFSWRDISADVYLGFILIGTITWCIGLLFGIAGVNGGFIGRAAGVVAINSWIILPVALYYEAARLADATAWAPQGLLYAAGGGIPFVNAIVGGYYLYRRRQTCLAEENEELLVIERQDVAASREEDQQWR</sequence>
<dbReference type="GO" id="GO:0009307">
    <property type="term" value="P:DNA restriction-modification system"/>
    <property type="evidence" value="ECO:0007669"/>
    <property type="project" value="InterPro"/>
</dbReference>
<evidence type="ECO:0000256" key="1">
    <source>
        <dbReference type="SAM" id="Phobius"/>
    </source>
</evidence>
<evidence type="ECO:0000313" key="3">
    <source>
        <dbReference type="EMBL" id="RRJ28699.1"/>
    </source>
</evidence>
<gene>
    <name evidence="3" type="ORF">EIK79_14920</name>
</gene>
<dbReference type="InterPro" id="IPR007560">
    <property type="entry name" value="Restrct_endonuc_IV_Mrr"/>
</dbReference>
<name>A0A3P3R700_9EURY</name>
<keyword evidence="1" id="KW-0472">Membrane</keyword>
<dbReference type="Pfam" id="PF04471">
    <property type="entry name" value="Mrr_cat"/>
    <property type="match status" value="1"/>
</dbReference>